<feature type="transmembrane region" description="Helical" evidence="1">
    <location>
        <begin position="97"/>
        <end position="117"/>
    </location>
</feature>
<keyword evidence="1" id="KW-0472">Membrane</keyword>
<dbReference type="AlphaFoldDB" id="A0ABD1EUK3"/>
<proteinExistence type="predicted"/>
<protein>
    <submittedName>
        <fullName evidence="2">Uncharacterized protein</fullName>
    </submittedName>
</protein>
<name>A0ABD1EUK3_HYPHA</name>
<feature type="transmembrane region" description="Helical" evidence="1">
    <location>
        <begin position="137"/>
        <end position="156"/>
    </location>
</feature>
<keyword evidence="1" id="KW-1133">Transmembrane helix</keyword>
<keyword evidence="1" id="KW-0812">Transmembrane</keyword>
<dbReference type="Proteomes" id="UP001566132">
    <property type="component" value="Unassembled WGS sequence"/>
</dbReference>
<reference evidence="2 3" key="1">
    <citation type="submission" date="2024-05" db="EMBL/GenBank/DDBJ databases">
        <title>Genetic variation in Jamaican populations of the coffee berry borer (Hypothenemus hampei).</title>
        <authorList>
            <person name="Errbii M."/>
            <person name="Myrie A."/>
        </authorList>
    </citation>
    <scope>NUCLEOTIDE SEQUENCE [LARGE SCALE GENOMIC DNA]</scope>
    <source>
        <strain evidence="2">JA-Hopewell-2020-01-JO</strain>
        <tissue evidence="2">Whole body</tissue>
    </source>
</reference>
<feature type="transmembrane region" description="Helical" evidence="1">
    <location>
        <begin position="177"/>
        <end position="203"/>
    </location>
</feature>
<comment type="caution">
    <text evidence="2">The sequence shown here is derived from an EMBL/GenBank/DDBJ whole genome shotgun (WGS) entry which is preliminary data.</text>
</comment>
<dbReference type="EMBL" id="JBDJPC010000005">
    <property type="protein sequence ID" value="KAL1502472.1"/>
    <property type="molecule type" value="Genomic_DNA"/>
</dbReference>
<gene>
    <name evidence="2" type="ORF">ABEB36_007608</name>
</gene>
<accession>A0ABD1EUK3</accession>
<evidence type="ECO:0000256" key="1">
    <source>
        <dbReference type="SAM" id="Phobius"/>
    </source>
</evidence>
<keyword evidence="3" id="KW-1185">Reference proteome</keyword>
<evidence type="ECO:0000313" key="2">
    <source>
        <dbReference type="EMBL" id="KAL1502472.1"/>
    </source>
</evidence>
<sequence>MADKHLNFMISAMQFVFKTPRMRNFLKTIITIKILIGVVQLKSLILNGTSFMGFFLYRQDITRKLAEFKEMRCWNVDSTERKIQKEIKRDARKKNAVFIWILILAVSVNITAGMFYSNFMNENYLLLKLIGGFSESRLVYFVILNFAILDTLKIILQKLAFCKGHKGKWGLYMRKSGQAIILIFIISGGFLAVCMGMAALFIASSYQLINKINNFRVFSA</sequence>
<organism evidence="2 3">
    <name type="scientific">Hypothenemus hampei</name>
    <name type="common">Coffee berry borer</name>
    <dbReference type="NCBI Taxonomy" id="57062"/>
    <lineage>
        <taxon>Eukaryota</taxon>
        <taxon>Metazoa</taxon>
        <taxon>Ecdysozoa</taxon>
        <taxon>Arthropoda</taxon>
        <taxon>Hexapoda</taxon>
        <taxon>Insecta</taxon>
        <taxon>Pterygota</taxon>
        <taxon>Neoptera</taxon>
        <taxon>Endopterygota</taxon>
        <taxon>Coleoptera</taxon>
        <taxon>Polyphaga</taxon>
        <taxon>Cucujiformia</taxon>
        <taxon>Curculionidae</taxon>
        <taxon>Scolytinae</taxon>
        <taxon>Hypothenemus</taxon>
    </lineage>
</organism>
<evidence type="ECO:0000313" key="3">
    <source>
        <dbReference type="Proteomes" id="UP001566132"/>
    </source>
</evidence>
<feature type="transmembrane region" description="Helical" evidence="1">
    <location>
        <begin position="30"/>
        <end position="57"/>
    </location>
</feature>